<dbReference type="EMBL" id="SPHZ02000007">
    <property type="protein sequence ID" value="KAF0905334.1"/>
    <property type="molecule type" value="Genomic_DNA"/>
</dbReference>
<proteinExistence type="predicted"/>
<reference evidence="1 2" key="1">
    <citation type="submission" date="2019-11" db="EMBL/GenBank/DDBJ databases">
        <title>Whole genome sequence of Oryza granulata.</title>
        <authorList>
            <person name="Li W."/>
        </authorList>
    </citation>
    <scope>NUCLEOTIDE SEQUENCE [LARGE SCALE GENOMIC DNA]</scope>
    <source>
        <strain evidence="2">cv. Menghai</strain>
        <tissue evidence="1">Leaf</tissue>
    </source>
</reference>
<evidence type="ECO:0000313" key="1">
    <source>
        <dbReference type="EMBL" id="KAF0905334.1"/>
    </source>
</evidence>
<accession>A0A6G1CZK8</accession>
<dbReference type="AlphaFoldDB" id="A0A6G1CZK8"/>
<dbReference type="Proteomes" id="UP000479710">
    <property type="component" value="Unassembled WGS sequence"/>
</dbReference>
<keyword evidence="2" id="KW-1185">Reference proteome</keyword>
<comment type="caution">
    <text evidence="1">The sequence shown here is derived from an EMBL/GenBank/DDBJ whole genome shotgun (WGS) entry which is preliminary data.</text>
</comment>
<name>A0A6G1CZK8_9ORYZ</name>
<evidence type="ECO:0000313" key="2">
    <source>
        <dbReference type="Proteomes" id="UP000479710"/>
    </source>
</evidence>
<protein>
    <submittedName>
        <fullName evidence="1">Uncharacterized protein</fullName>
    </submittedName>
</protein>
<gene>
    <name evidence="1" type="ORF">E2562_003930</name>
</gene>
<sequence length="130" mass="13796">MVLLPSFPRNSSSRWCAFLAQDEAPARKNSDPEPPLLPLVQLASTGLETQKSGCVSVFSLACALGGGAVEWEARESERQFRGGHGEIGQNCWEIAGGPIPTAFLGSVSWGWAKPTDLSHARPHALVRAGG</sequence>
<organism evidence="1 2">
    <name type="scientific">Oryza meyeriana var. granulata</name>
    <dbReference type="NCBI Taxonomy" id="110450"/>
    <lineage>
        <taxon>Eukaryota</taxon>
        <taxon>Viridiplantae</taxon>
        <taxon>Streptophyta</taxon>
        <taxon>Embryophyta</taxon>
        <taxon>Tracheophyta</taxon>
        <taxon>Spermatophyta</taxon>
        <taxon>Magnoliopsida</taxon>
        <taxon>Liliopsida</taxon>
        <taxon>Poales</taxon>
        <taxon>Poaceae</taxon>
        <taxon>BOP clade</taxon>
        <taxon>Oryzoideae</taxon>
        <taxon>Oryzeae</taxon>
        <taxon>Oryzinae</taxon>
        <taxon>Oryza</taxon>
        <taxon>Oryza meyeriana</taxon>
    </lineage>
</organism>